<dbReference type="RefSeq" id="WP_310772098.1">
    <property type="nucleotide sequence ID" value="NZ_CP134050.1"/>
</dbReference>
<feature type="domain" description="DUF1980" evidence="4">
    <location>
        <begin position="208"/>
        <end position="332"/>
    </location>
</feature>
<keyword evidence="2" id="KW-0472">Membrane</keyword>
<dbReference type="PANTHER" id="PTHR40047:SF1">
    <property type="entry name" value="UPF0703 PROTEIN YCGQ"/>
    <property type="match status" value="1"/>
</dbReference>
<evidence type="ECO:0000259" key="3">
    <source>
        <dbReference type="Pfam" id="PF09323"/>
    </source>
</evidence>
<accession>A0ABY9TBV3</accession>
<feature type="domain" description="DUF1980" evidence="3">
    <location>
        <begin position="12"/>
        <end position="119"/>
    </location>
</feature>
<feature type="transmembrane region" description="Helical" evidence="2">
    <location>
        <begin position="12"/>
        <end position="29"/>
    </location>
</feature>
<dbReference type="InterPro" id="IPR052955">
    <property type="entry name" value="UPF0703_membrane_permease"/>
</dbReference>
<dbReference type="NCBIfam" id="TIGR03943">
    <property type="entry name" value="TIGR03943 family putative permease subunit"/>
    <property type="match status" value="1"/>
</dbReference>
<name>A0ABY9TBV3_BREBE</name>
<evidence type="ECO:0000313" key="5">
    <source>
        <dbReference type="EMBL" id="WNC16934.1"/>
    </source>
</evidence>
<dbReference type="InterPro" id="IPR048493">
    <property type="entry name" value="DUF1980_N"/>
</dbReference>
<feature type="transmembrane region" description="Helical" evidence="2">
    <location>
        <begin position="41"/>
        <end position="60"/>
    </location>
</feature>
<gene>
    <name evidence="5" type="ORF">RGB73_11690</name>
</gene>
<evidence type="ECO:0000256" key="1">
    <source>
        <dbReference type="SAM" id="MobiDB-lite"/>
    </source>
</evidence>
<dbReference type="InterPro" id="IPR048447">
    <property type="entry name" value="DUF1980_C"/>
</dbReference>
<evidence type="ECO:0000259" key="4">
    <source>
        <dbReference type="Pfam" id="PF21537"/>
    </source>
</evidence>
<evidence type="ECO:0000313" key="6">
    <source>
        <dbReference type="Proteomes" id="UP001256827"/>
    </source>
</evidence>
<dbReference type="Proteomes" id="UP001256827">
    <property type="component" value="Chromosome"/>
</dbReference>
<sequence length="347" mass="38287">MEEARAKRHYFLRTLILIGFTSLLAELIITDRLSHYLAPRLHMFSYVTLGILALLTLVSLRQAITGTNAYDCDCEDAHKLPRSLWRSVFGYGLFLLPLAMAFLLPDQLLGSDLAEKRGITLLSNDVKKLAEAAGKANTEADARKNASPPVQSEKPGNGNGSASAEQQPPMPSPTEKTAQSSGKQSAMTDEGLRQKFATGFGDFYADIAVSLYKQPVIRLDETVFLDGLTTMELYAKEFAGKELETLGFVYRQPDFTPQQFVVARFSVTCCTADANVFGILVENGQADRWAKDSWVKVRGRLELRQVDGYDMLVLKASKVEQVKAPKDPYVYYSYDPAGTNASKGDGL</sequence>
<dbReference type="EMBL" id="CP134050">
    <property type="protein sequence ID" value="WNC16934.1"/>
    <property type="molecule type" value="Genomic_DNA"/>
</dbReference>
<keyword evidence="6" id="KW-1185">Reference proteome</keyword>
<protein>
    <submittedName>
        <fullName evidence="5">TIGR03943 family protein</fullName>
    </submittedName>
</protein>
<organism evidence="5 6">
    <name type="scientific">Brevibacillus brevis</name>
    <name type="common">Bacillus brevis</name>
    <dbReference type="NCBI Taxonomy" id="1393"/>
    <lineage>
        <taxon>Bacteria</taxon>
        <taxon>Bacillati</taxon>
        <taxon>Bacillota</taxon>
        <taxon>Bacilli</taxon>
        <taxon>Bacillales</taxon>
        <taxon>Paenibacillaceae</taxon>
        <taxon>Brevibacillus</taxon>
    </lineage>
</organism>
<keyword evidence="2" id="KW-1133">Transmembrane helix</keyword>
<evidence type="ECO:0000256" key="2">
    <source>
        <dbReference type="SAM" id="Phobius"/>
    </source>
</evidence>
<dbReference type="PANTHER" id="PTHR40047">
    <property type="entry name" value="UPF0703 PROTEIN YCGQ"/>
    <property type="match status" value="1"/>
</dbReference>
<reference evidence="5 6" key="1">
    <citation type="submission" date="2023-09" db="EMBL/GenBank/DDBJ databases">
        <title>Complete Genome and Methylome dissection of Bacillus brevis NEB573 original source of BbsI restriction endonuclease.</title>
        <authorList>
            <person name="Fomenkov A."/>
            <person name="Roberts R.D."/>
        </authorList>
    </citation>
    <scope>NUCLEOTIDE SEQUENCE [LARGE SCALE GENOMIC DNA]</scope>
    <source>
        <strain evidence="5 6">NEB573</strain>
    </source>
</reference>
<dbReference type="Pfam" id="PF09323">
    <property type="entry name" value="DUF1980"/>
    <property type="match status" value="1"/>
</dbReference>
<feature type="transmembrane region" description="Helical" evidence="2">
    <location>
        <begin position="88"/>
        <end position="105"/>
    </location>
</feature>
<keyword evidence="2" id="KW-0812">Transmembrane</keyword>
<dbReference type="InterPro" id="IPR015402">
    <property type="entry name" value="DUF1980"/>
</dbReference>
<feature type="compositionally biased region" description="Polar residues" evidence="1">
    <location>
        <begin position="174"/>
        <end position="187"/>
    </location>
</feature>
<feature type="region of interest" description="Disordered" evidence="1">
    <location>
        <begin position="135"/>
        <end position="188"/>
    </location>
</feature>
<proteinExistence type="predicted"/>
<dbReference type="Pfam" id="PF21537">
    <property type="entry name" value="DUF1980_C"/>
    <property type="match status" value="1"/>
</dbReference>